<dbReference type="EMBL" id="MGAQ01000003">
    <property type="protein sequence ID" value="OGK51224.1"/>
    <property type="molecule type" value="Genomic_DNA"/>
</dbReference>
<evidence type="ECO:0000256" key="1">
    <source>
        <dbReference type="ARBA" id="ARBA00010122"/>
    </source>
</evidence>
<comment type="similarity">
    <text evidence="1">Belongs to the aspartokinase family.</text>
</comment>
<evidence type="ECO:0000313" key="3">
    <source>
        <dbReference type="EMBL" id="OGK51224.1"/>
    </source>
</evidence>
<dbReference type="InterPro" id="IPR036393">
    <property type="entry name" value="AceGlu_kinase-like_sf"/>
</dbReference>
<dbReference type="Proteomes" id="UP000178558">
    <property type="component" value="Unassembled WGS sequence"/>
</dbReference>
<dbReference type="Gene3D" id="3.30.2130.10">
    <property type="entry name" value="VC0802-like"/>
    <property type="match status" value="1"/>
</dbReference>
<protein>
    <recommendedName>
        <fullName evidence="2">Aspartate/glutamate/uridylate kinase domain-containing protein</fullName>
    </recommendedName>
</protein>
<dbReference type="GO" id="GO:0005829">
    <property type="term" value="C:cytosol"/>
    <property type="evidence" value="ECO:0007669"/>
    <property type="project" value="TreeGrafter"/>
</dbReference>
<evidence type="ECO:0000313" key="4">
    <source>
        <dbReference type="Proteomes" id="UP000178558"/>
    </source>
</evidence>
<dbReference type="GO" id="GO:0009090">
    <property type="term" value="P:homoserine biosynthetic process"/>
    <property type="evidence" value="ECO:0007669"/>
    <property type="project" value="TreeGrafter"/>
</dbReference>
<dbReference type="Gene3D" id="3.40.1160.10">
    <property type="entry name" value="Acetylglutamate kinase-like"/>
    <property type="match status" value="1"/>
</dbReference>
<dbReference type="PANTHER" id="PTHR21499">
    <property type="entry name" value="ASPARTATE KINASE"/>
    <property type="match status" value="1"/>
</dbReference>
<organism evidence="3 4">
    <name type="scientific">Candidatus Roizmanbacteria bacterium RIFCSPLOWO2_01_FULL_40_42</name>
    <dbReference type="NCBI Taxonomy" id="1802066"/>
    <lineage>
        <taxon>Bacteria</taxon>
        <taxon>Candidatus Roizmaniibacteriota</taxon>
    </lineage>
</organism>
<dbReference type="PANTHER" id="PTHR21499:SF67">
    <property type="entry name" value="ASPARTOKINASE 3"/>
    <property type="match status" value="1"/>
</dbReference>
<dbReference type="GO" id="GO:0009089">
    <property type="term" value="P:lysine biosynthetic process via diaminopimelate"/>
    <property type="evidence" value="ECO:0007669"/>
    <property type="project" value="TreeGrafter"/>
</dbReference>
<dbReference type="Pfam" id="PF00696">
    <property type="entry name" value="AA_kinase"/>
    <property type="match status" value="1"/>
</dbReference>
<feature type="domain" description="Aspartate/glutamate/uridylate kinase" evidence="2">
    <location>
        <begin position="11"/>
        <end position="249"/>
    </location>
</feature>
<comment type="caution">
    <text evidence="3">The sequence shown here is derived from an EMBL/GenBank/DDBJ whole genome shotgun (WGS) entry which is preliminary data.</text>
</comment>
<dbReference type="GO" id="GO:0004072">
    <property type="term" value="F:aspartate kinase activity"/>
    <property type="evidence" value="ECO:0007669"/>
    <property type="project" value="TreeGrafter"/>
</dbReference>
<name>A0A1F7J6I5_9BACT</name>
<sequence length="439" mass="48380">MSRTERGYVTAKFGGTSLKNAERFEVAAQIVEAEPERQDVVTSAPEGVTDLLEKCSISIGEGGGFDRAFRTIAEQFEKIAEGFRSRTVRAWLREIHDGINTKKPRAWVMSRGENLSAKLMAERLGVPFVDTAEVMRRDEKDGFELITDRLPTHGVVVYPGFYASTDGNPENLVLIGRNASDVSGAIVTRGVGNRLYEIWTNQPGMRAANPEIITDASVIYNLTHQEARELAYTGAKVVHPDTIPYLDDARAALWVPIHVRDSYRQEEPGSLITQERDSPEGETVIGIAGKSGFWSIEIEKPGLNRKKGATKPIFDVLEAEGVSYEESPASLDHQSIIVHRDEIGEKGAKVLDGIERAVEPTRLELQKKDMSVICVVGQGIQARASKVKGQLYAALDADGINHEFEVMSRSGNNVIFGVDTAKYVDTVELLYDLFIANSL</sequence>
<dbReference type="AlphaFoldDB" id="A0A1F7J6I5"/>
<proteinExistence type="inferred from homology"/>
<dbReference type="InterPro" id="IPR001048">
    <property type="entry name" value="Asp/Glu/Uridylate_kinase"/>
</dbReference>
<reference evidence="3 4" key="1">
    <citation type="journal article" date="2016" name="Nat. Commun.">
        <title>Thousands of microbial genomes shed light on interconnected biogeochemical processes in an aquifer system.</title>
        <authorList>
            <person name="Anantharaman K."/>
            <person name="Brown C.T."/>
            <person name="Hug L.A."/>
            <person name="Sharon I."/>
            <person name="Castelle C.J."/>
            <person name="Probst A.J."/>
            <person name="Thomas B.C."/>
            <person name="Singh A."/>
            <person name="Wilkins M.J."/>
            <person name="Karaoz U."/>
            <person name="Brodie E.L."/>
            <person name="Williams K.H."/>
            <person name="Hubbard S.S."/>
            <person name="Banfield J.F."/>
        </authorList>
    </citation>
    <scope>NUCLEOTIDE SEQUENCE [LARGE SCALE GENOMIC DNA]</scope>
</reference>
<evidence type="ECO:0000259" key="2">
    <source>
        <dbReference type="Pfam" id="PF00696"/>
    </source>
</evidence>
<accession>A0A1F7J6I5</accession>
<dbReference type="SUPFAM" id="SSF53633">
    <property type="entry name" value="Carbamate kinase-like"/>
    <property type="match status" value="1"/>
</dbReference>
<gene>
    <name evidence="3" type="ORF">A3B50_03330</name>
</gene>